<evidence type="ECO:0000256" key="1">
    <source>
        <dbReference type="SAM" id="MobiDB-lite"/>
    </source>
</evidence>
<feature type="compositionally biased region" description="Basic and acidic residues" evidence="1">
    <location>
        <begin position="257"/>
        <end position="268"/>
    </location>
</feature>
<evidence type="ECO:0000313" key="3">
    <source>
        <dbReference type="Proteomes" id="UP000717585"/>
    </source>
</evidence>
<comment type="caution">
    <text evidence="2">The sequence shown here is derived from an EMBL/GenBank/DDBJ whole genome shotgun (WGS) entry which is preliminary data.</text>
</comment>
<feature type="region of interest" description="Disordered" evidence="1">
    <location>
        <begin position="231"/>
        <end position="302"/>
    </location>
</feature>
<feature type="region of interest" description="Disordered" evidence="1">
    <location>
        <begin position="383"/>
        <end position="437"/>
    </location>
</feature>
<name>A0A8J6B7N0_9EUKA</name>
<feature type="compositionally biased region" description="Basic and acidic residues" evidence="1">
    <location>
        <begin position="277"/>
        <end position="302"/>
    </location>
</feature>
<dbReference type="AlphaFoldDB" id="A0A8J6B7N0"/>
<feature type="region of interest" description="Disordered" evidence="1">
    <location>
        <begin position="202"/>
        <end position="221"/>
    </location>
</feature>
<accession>A0A8J6B7N0</accession>
<keyword evidence="3" id="KW-1185">Reference proteome</keyword>
<organism evidence="2 3">
    <name type="scientific">Carpediemonas membranifera</name>
    <dbReference type="NCBI Taxonomy" id="201153"/>
    <lineage>
        <taxon>Eukaryota</taxon>
        <taxon>Metamonada</taxon>
        <taxon>Carpediemonas-like organisms</taxon>
        <taxon>Carpediemonas</taxon>
    </lineage>
</organism>
<gene>
    <name evidence="2" type="ORF">J8273_2308</name>
</gene>
<dbReference type="EMBL" id="JAHDYR010000007">
    <property type="protein sequence ID" value="KAG9395959.1"/>
    <property type="molecule type" value="Genomic_DNA"/>
</dbReference>
<evidence type="ECO:0000313" key="2">
    <source>
        <dbReference type="EMBL" id="KAG9395959.1"/>
    </source>
</evidence>
<dbReference type="Proteomes" id="UP000717585">
    <property type="component" value="Unassembled WGS sequence"/>
</dbReference>
<feature type="region of interest" description="Disordered" evidence="1">
    <location>
        <begin position="172"/>
        <end position="192"/>
    </location>
</feature>
<reference evidence="2" key="1">
    <citation type="submission" date="2021-05" db="EMBL/GenBank/DDBJ databases">
        <title>A free-living protist that lacks canonical eukaryotic 1 DNA replication and segregation systems.</title>
        <authorList>
            <person name="Salas-Leiva D.E."/>
            <person name="Tromer E.C."/>
            <person name="Curtis B.A."/>
            <person name="Jerlstrom-Hultqvist J."/>
            <person name="Kolisko M."/>
            <person name="Yi Z."/>
            <person name="Salas-Leiva J.S."/>
            <person name="Gallot-Lavallee L."/>
            <person name="Kops G.J.P.L."/>
            <person name="Archibald J.M."/>
            <person name="Simpson A.G.B."/>
            <person name="Roger A.J."/>
        </authorList>
    </citation>
    <scope>NUCLEOTIDE SEQUENCE</scope>
    <source>
        <strain evidence="2">BICM</strain>
    </source>
</reference>
<feature type="compositionally biased region" description="Low complexity" evidence="1">
    <location>
        <begin position="245"/>
        <end position="256"/>
    </location>
</feature>
<feature type="compositionally biased region" description="Basic and acidic residues" evidence="1">
    <location>
        <begin position="180"/>
        <end position="191"/>
    </location>
</feature>
<protein>
    <submittedName>
        <fullName evidence="2">Chromosome partition protein Smc</fullName>
    </submittedName>
</protein>
<sequence length="437" mass="48541">MNNPETGVSDLGDLIFRFLSFPPDENANNPSPDVLEFNDDILTDDEQDLDNLGDPGTFKANVGWLAELLTTLYSAQVGTTGPMSHSSFLQTFAGYLNQMASQKVEQETSLMRQELGRTHRRVQTLKLSMESLKEDYATQTRRLEELQHDHADVTSKLESLTAKHSALLTQHTQTTANLTAERRERKKEREALTAARDVATQLKEEAEQKQVEAEGKEGKLHDRMKEMNQEHAAELKQQRKKLQNAESTARTASTKATEAEKKASKLEKSLAAANKELSQERLRRSAAERAAKRLQDDAGESAEMKETLAALKRMATEQGDQLASANDRIHALEADLAKAQSAEAKAIADLELVRADLAAERKKQSALREDLEKERAARKDAERALSEELERVPGSPRTFGSIMPAPDMSHGGFESWRLDLQPDDPMPSTVPGFALGL</sequence>
<proteinExistence type="predicted"/>